<comment type="caution">
    <text evidence="2">The sequence shown here is derived from an EMBL/GenBank/DDBJ whole genome shotgun (WGS) entry which is preliminary data.</text>
</comment>
<dbReference type="Proteomes" id="UP000719766">
    <property type="component" value="Unassembled WGS sequence"/>
</dbReference>
<dbReference type="RefSeq" id="XP_041160722.1">
    <property type="nucleotide sequence ID" value="XM_041302869.1"/>
</dbReference>
<evidence type="ECO:0000256" key="1">
    <source>
        <dbReference type="SAM" id="SignalP"/>
    </source>
</evidence>
<dbReference type="AlphaFoldDB" id="A0A9P7DI83"/>
<name>A0A9P7DI83_9AGAM</name>
<reference evidence="2" key="1">
    <citation type="journal article" date="2020" name="New Phytol.">
        <title>Comparative genomics reveals dynamic genome evolution in host specialist ectomycorrhizal fungi.</title>
        <authorList>
            <person name="Lofgren L.A."/>
            <person name="Nguyen N.H."/>
            <person name="Vilgalys R."/>
            <person name="Ruytinx J."/>
            <person name="Liao H.L."/>
            <person name="Branco S."/>
            <person name="Kuo A."/>
            <person name="LaButti K."/>
            <person name="Lipzen A."/>
            <person name="Andreopoulos W."/>
            <person name="Pangilinan J."/>
            <person name="Riley R."/>
            <person name="Hundley H."/>
            <person name="Na H."/>
            <person name="Barry K."/>
            <person name="Grigoriev I.V."/>
            <person name="Stajich J.E."/>
            <person name="Kennedy P.G."/>
        </authorList>
    </citation>
    <scope>NUCLEOTIDE SEQUENCE</scope>
    <source>
        <strain evidence="2">S12</strain>
    </source>
</reference>
<keyword evidence="3" id="KW-1185">Reference proteome</keyword>
<evidence type="ECO:0000313" key="2">
    <source>
        <dbReference type="EMBL" id="KAG1794611.1"/>
    </source>
</evidence>
<feature type="signal peptide" evidence="1">
    <location>
        <begin position="1"/>
        <end position="22"/>
    </location>
</feature>
<sequence length="87" mass="9074">MIFTSLTTMIISVAAMASVAVASDNLVIDPLGLPCGDPNTVECSTGIKGWNNDNDFGYNCGPYSIIDAYEACPCQNCCVVTNGVISC</sequence>
<keyword evidence="1" id="KW-0732">Signal</keyword>
<organism evidence="2 3">
    <name type="scientific">Suillus plorans</name>
    <dbReference type="NCBI Taxonomy" id="116603"/>
    <lineage>
        <taxon>Eukaryota</taxon>
        <taxon>Fungi</taxon>
        <taxon>Dikarya</taxon>
        <taxon>Basidiomycota</taxon>
        <taxon>Agaricomycotina</taxon>
        <taxon>Agaricomycetes</taxon>
        <taxon>Agaricomycetidae</taxon>
        <taxon>Boletales</taxon>
        <taxon>Suillineae</taxon>
        <taxon>Suillaceae</taxon>
        <taxon>Suillus</taxon>
    </lineage>
</organism>
<protein>
    <submittedName>
        <fullName evidence="2">Uncharacterized protein</fullName>
    </submittedName>
</protein>
<dbReference type="OrthoDB" id="2674445at2759"/>
<dbReference type="GeneID" id="64596633"/>
<accession>A0A9P7DI83</accession>
<evidence type="ECO:0000313" key="3">
    <source>
        <dbReference type="Proteomes" id="UP000719766"/>
    </source>
</evidence>
<feature type="chain" id="PRO_5040417422" evidence="1">
    <location>
        <begin position="23"/>
        <end position="87"/>
    </location>
</feature>
<dbReference type="EMBL" id="JABBWE010000025">
    <property type="protein sequence ID" value="KAG1794611.1"/>
    <property type="molecule type" value="Genomic_DNA"/>
</dbReference>
<proteinExistence type="predicted"/>
<gene>
    <name evidence="2" type="ORF">HD556DRAFT_1368597</name>
</gene>